<reference evidence="1" key="1">
    <citation type="journal article" date="2019" name="Sci. Rep.">
        <title>Draft genome of Tanacetum cinerariifolium, the natural source of mosquito coil.</title>
        <authorList>
            <person name="Yamashiro T."/>
            <person name="Shiraishi A."/>
            <person name="Satake H."/>
            <person name="Nakayama K."/>
        </authorList>
    </citation>
    <scope>NUCLEOTIDE SEQUENCE</scope>
</reference>
<protein>
    <submittedName>
        <fullName evidence="1">Uncharacterized protein</fullName>
    </submittedName>
</protein>
<proteinExistence type="predicted"/>
<accession>A0A6L2J3K0</accession>
<name>A0A6L2J3K0_TANCI</name>
<evidence type="ECO:0000313" key="1">
    <source>
        <dbReference type="EMBL" id="GEU30284.1"/>
    </source>
</evidence>
<dbReference type="EMBL" id="BKCJ010000145">
    <property type="protein sequence ID" value="GEU30284.1"/>
    <property type="molecule type" value="Genomic_DNA"/>
</dbReference>
<gene>
    <name evidence="1" type="ORF">Tci_002262</name>
</gene>
<dbReference type="AlphaFoldDB" id="A0A6L2J3K0"/>
<comment type="caution">
    <text evidence="1">The sequence shown here is derived from an EMBL/GenBank/DDBJ whole genome shotgun (WGS) entry which is preliminary data.</text>
</comment>
<sequence>MVTSRGGNSGRVLVGGFRLASQNTYRLAESVRKWKKGWRKRLTANVETAGGSVMVMRKAERDREKLLAVVTEVEAVCDVVEVMMYGRVSDVLTKYQVTNKILHQECPPLIFTWEFVIGRLRLQVKTVTCRGRLSK</sequence>
<organism evidence="1">
    <name type="scientific">Tanacetum cinerariifolium</name>
    <name type="common">Dalmatian daisy</name>
    <name type="synonym">Chrysanthemum cinerariifolium</name>
    <dbReference type="NCBI Taxonomy" id="118510"/>
    <lineage>
        <taxon>Eukaryota</taxon>
        <taxon>Viridiplantae</taxon>
        <taxon>Streptophyta</taxon>
        <taxon>Embryophyta</taxon>
        <taxon>Tracheophyta</taxon>
        <taxon>Spermatophyta</taxon>
        <taxon>Magnoliopsida</taxon>
        <taxon>eudicotyledons</taxon>
        <taxon>Gunneridae</taxon>
        <taxon>Pentapetalae</taxon>
        <taxon>asterids</taxon>
        <taxon>campanulids</taxon>
        <taxon>Asterales</taxon>
        <taxon>Asteraceae</taxon>
        <taxon>Asteroideae</taxon>
        <taxon>Anthemideae</taxon>
        <taxon>Anthemidinae</taxon>
        <taxon>Tanacetum</taxon>
    </lineage>
</organism>